<dbReference type="InterPro" id="IPR036047">
    <property type="entry name" value="F-box-like_dom_sf"/>
</dbReference>
<accession>A0AAV5DMP7</accession>
<evidence type="ECO:0008006" key="4">
    <source>
        <dbReference type="Google" id="ProtNLM"/>
    </source>
</evidence>
<dbReference type="InterPro" id="IPR055312">
    <property type="entry name" value="FBL15-like"/>
</dbReference>
<dbReference type="EMBL" id="BQKI01000018">
    <property type="protein sequence ID" value="GJN11451.1"/>
    <property type="molecule type" value="Genomic_DNA"/>
</dbReference>
<dbReference type="SUPFAM" id="SSF81383">
    <property type="entry name" value="F-box domain"/>
    <property type="match status" value="1"/>
</dbReference>
<dbReference type="PANTHER" id="PTHR34709">
    <property type="entry name" value="OS10G0396666 PROTEIN"/>
    <property type="match status" value="1"/>
</dbReference>
<proteinExistence type="predicted"/>
<comment type="caution">
    <text evidence="2">The sequence shown here is derived from an EMBL/GenBank/DDBJ whole genome shotgun (WGS) entry which is preliminary data.</text>
</comment>
<gene>
    <name evidence="2" type="primary">ga29646</name>
    <name evidence="2" type="ORF">PR202_ga29646</name>
</gene>
<reference evidence="2" key="1">
    <citation type="journal article" date="2018" name="DNA Res.">
        <title>Multiple hybrid de novo genome assembly of finger millet, an orphan allotetraploid crop.</title>
        <authorList>
            <person name="Hatakeyama M."/>
            <person name="Aluri S."/>
            <person name="Balachadran M.T."/>
            <person name="Sivarajan S.R."/>
            <person name="Patrignani A."/>
            <person name="Gruter S."/>
            <person name="Poveda L."/>
            <person name="Shimizu-Inatsugi R."/>
            <person name="Baeten J."/>
            <person name="Francoijs K.J."/>
            <person name="Nataraja K.N."/>
            <person name="Reddy Y.A.N."/>
            <person name="Phadnis S."/>
            <person name="Ravikumar R.L."/>
            <person name="Schlapbach R."/>
            <person name="Sreeman S.M."/>
            <person name="Shimizu K.K."/>
        </authorList>
    </citation>
    <scope>NUCLEOTIDE SEQUENCE</scope>
</reference>
<evidence type="ECO:0000256" key="1">
    <source>
        <dbReference type="SAM" id="MobiDB-lite"/>
    </source>
</evidence>
<reference evidence="2" key="2">
    <citation type="submission" date="2021-12" db="EMBL/GenBank/DDBJ databases">
        <title>Resequencing data analysis of finger millet.</title>
        <authorList>
            <person name="Hatakeyama M."/>
            <person name="Aluri S."/>
            <person name="Balachadran M.T."/>
            <person name="Sivarajan S.R."/>
            <person name="Poveda L."/>
            <person name="Shimizu-Inatsugi R."/>
            <person name="Schlapbach R."/>
            <person name="Sreeman S.M."/>
            <person name="Shimizu K.K."/>
        </authorList>
    </citation>
    <scope>NUCLEOTIDE SEQUENCE</scope>
</reference>
<feature type="region of interest" description="Disordered" evidence="1">
    <location>
        <begin position="589"/>
        <end position="643"/>
    </location>
</feature>
<evidence type="ECO:0000313" key="2">
    <source>
        <dbReference type="EMBL" id="GJN11451.1"/>
    </source>
</evidence>
<sequence length="688" mass="76572">MVFWVQTPPRRVRHRDAPHDAIRGWIVPSSQPQFHQRREKAIFRPSSSRSYVGLLGPYLQHANRRIFSFFPSSDHLSTAPLPHYGATFFASAQGKTKPSSLPHIFLLAGGSEDPLGGPGCRGGGGLCASQPWWRADPPGVTAATRQWAGIRGRGVTSPSGGAMAAVAWRAAAAVRCQLSMVVAGGEREWHRSRVGRWATGVEVAAIVSEEERRPSPRSKVGSVAAGTHHTSLPCLWGKMTTRCRRPGEDRISGLPDELLHSIFARLGSIRAAARTCVLSQRWRRVWEHLSALVLFHHDEPLSTSFVDSVDAVLATYSSPAIGFLRIKPPKDSRQIPVPAHRVAPWLRFASERVVGSLYLYMPGVDDEENREEELQIPVCDRATVIHLSLGLRWRLRLQPTGLFTALSALTIRSASSIDGTELTALVSTQCPCLRVLVLFVRLRTFSDVSMRTDSLLSLWFEVKNTRNLEVVAPRLERLGVRGMESHMISTPKLAELQWNRQVYDPSRHQYVDVGRHIRLLELGRLPSLPLLQRFDRADKLQLNIAISQDILEYESFLDKTSRLPKCDTLRNAKPKNRTRSLLCLSSVSSNKARQRAMQNASEEREKPNLASLSPPRHSLGRAGGERERQSTGSSKRKRSNKREAASAGLLLLPRHHAGLLLVQSGHGSLLHLPCHRVGLQSGRARSRR</sequence>
<protein>
    <recommendedName>
        <fullName evidence="4">F-box domain-containing protein</fullName>
    </recommendedName>
</protein>
<feature type="compositionally biased region" description="Polar residues" evidence="1">
    <location>
        <begin position="589"/>
        <end position="600"/>
    </location>
</feature>
<organism evidence="2 3">
    <name type="scientific">Eleusine coracana subsp. coracana</name>
    <dbReference type="NCBI Taxonomy" id="191504"/>
    <lineage>
        <taxon>Eukaryota</taxon>
        <taxon>Viridiplantae</taxon>
        <taxon>Streptophyta</taxon>
        <taxon>Embryophyta</taxon>
        <taxon>Tracheophyta</taxon>
        <taxon>Spermatophyta</taxon>
        <taxon>Magnoliopsida</taxon>
        <taxon>Liliopsida</taxon>
        <taxon>Poales</taxon>
        <taxon>Poaceae</taxon>
        <taxon>PACMAD clade</taxon>
        <taxon>Chloridoideae</taxon>
        <taxon>Cynodonteae</taxon>
        <taxon>Eleusininae</taxon>
        <taxon>Eleusine</taxon>
    </lineage>
</organism>
<keyword evidence="3" id="KW-1185">Reference proteome</keyword>
<name>A0AAV5DMP7_ELECO</name>
<dbReference type="AlphaFoldDB" id="A0AAV5DMP7"/>
<evidence type="ECO:0000313" key="3">
    <source>
        <dbReference type="Proteomes" id="UP001054889"/>
    </source>
</evidence>
<dbReference type="PANTHER" id="PTHR34709:SF68">
    <property type="entry name" value="OS07G0550432 PROTEIN"/>
    <property type="match status" value="1"/>
</dbReference>
<dbReference type="Proteomes" id="UP001054889">
    <property type="component" value="Unassembled WGS sequence"/>
</dbReference>